<evidence type="ECO:0000313" key="2">
    <source>
        <dbReference type="Proteomes" id="UP000054877"/>
    </source>
</evidence>
<evidence type="ECO:0000313" key="1">
    <source>
        <dbReference type="EMBL" id="KTD62120.1"/>
    </source>
</evidence>
<dbReference type="RefSeq" id="WP_058483890.1">
    <property type="nucleotide sequence ID" value="NZ_CAAAII010000007.1"/>
</dbReference>
<sequence>MSNLHERVKKIIEETRGALLASEIMTLTEECPEHQKKLLLQAFVDDHGFEKIIKDSDFKWLVYEIKTLVEAFPEHQNDLIQAFLDEQEGLKKIIKEADGKGELAYKMKTLAEAFPESREKLFQFFVNEQGLKKIIQDEDGSYWLSQRVKTLAEAFPESREKLLKAFLDGEGLEKIKKAAHGVEQPLAWEMNRLAEVFPKHQPSFQLPFDEIKPAILNTIMKDDIKEKSKAIKSSHNANTFFVTFPRELCKDVVKFTCSPNPEIVTEGDIEQSFATGFDKELSFEQQKNVGLPSC</sequence>
<proteinExistence type="predicted"/>
<protein>
    <submittedName>
        <fullName evidence="1">Uncharacterized protein</fullName>
    </submittedName>
</protein>
<dbReference type="AlphaFoldDB" id="A0A0W0YZ59"/>
<keyword evidence="2" id="KW-1185">Reference proteome</keyword>
<comment type="caution">
    <text evidence="1">The sequence shown here is derived from an EMBL/GenBank/DDBJ whole genome shotgun (WGS) entry which is preliminary data.</text>
</comment>
<accession>A0A0W0YZ59</accession>
<gene>
    <name evidence="1" type="ORF">Lspi_1970</name>
</gene>
<reference evidence="1 2" key="1">
    <citation type="submission" date="2015-11" db="EMBL/GenBank/DDBJ databases">
        <title>Genomic analysis of 38 Legionella species identifies large and diverse effector repertoires.</title>
        <authorList>
            <person name="Burstein D."/>
            <person name="Amaro F."/>
            <person name="Zusman T."/>
            <person name="Lifshitz Z."/>
            <person name="Cohen O."/>
            <person name="Gilbert J.A."/>
            <person name="Pupko T."/>
            <person name="Shuman H.A."/>
            <person name="Segal G."/>
        </authorList>
    </citation>
    <scope>NUCLEOTIDE SEQUENCE [LARGE SCALE GENOMIC DNA]</scope>
    <source>
        <strain evidence="1 2">Mt.St.Helens-9</strain>
    </source>
</reference>
<dbReference type="PATRIC" id="fig|452.5.peg.2169"/>
<dbReference type="Proteomes" id="UP000054877">
    <property type="component" value="Unassembled WGS sequence"/>
</dbReference>
<organism evidence="1 2">
    <name type="scientific">Legionella spiritensis</name>
    <dbReference type="NCBI Taxonomy" id="452"/>
    <lineage>
        <taxon>Bacteria</taxon>
        <taxon>Pseudomonadati</taxon>
        <taxon>Pseudomonadota</taxon>
        <taxon>Gammaproteobacteria</taxon>
        <taxon>Legionellales</taxon>
        <taxon>Legionellaceae</taxon>
        <taxon>Legionella</taxon>
    </lineage>
</organism>
<name>A0A0W0YZ59_LEGSP</name>
<dbReference type="EMBL" id="LNYX01000030">
    <property type="protein sequence ID" value="KTD62120.1"/>
    <property type="molecule type" value="Genomic_DNA"/>
</dbReference>